<dbReference type="Pfam" id="PF00196">
    <property type="entry name" value="GerE"/>
    <property type="match status" value="1"/>
</dbReference>
<keyword evidence="1" id="KW-0805">Transcription regulation</keyword>
<evidence type="ECO:0000256" key="3">
    <source>
        <dbReference type="ARBA" id="ARBA00023163"/>
    </source>
</evidence>
<dbReference type="InterPro" id="IPR016032">
    <property type="entry name" value="Sig_transdc_resp-reg_C-effctor"/>
</dbReference>
<evidence type="ECO:0000256" key="2">
    <source>
        <dbReference type="ARBA" id="ARBA00023125"/>
    </source>
</evidence>
<dbReference type="EMBL" id="JAJTND010000004">
    <property type="protein sequence ID" value="MCE3532052.1"/>
    <property type="molecule type" value="Genomic_DNA"/>
</dbReference>
<reference evidence="7 8" key="1">
    <citation type="journal article" date="2024" name="Pathogens">
        <title>Characterization of a Novel Species of Legionella Isolated from a Healthcare Facility: Legionella resiliens sp. nov.</title>
        <authorList>
            <person name="Cristino S."/>
            <person name="Pascale M.R."/>
            <person name="Marino F."/>
            <person name="Derelitto C."/>
            <person name="Salaris S."/>
            <person name="Orsini M."/>
            <person name="Squarzoni S."/>
            <person name="Grottola A."/>
            <person name="Girolamini L."/>
        </authorList>
    </citation>
    <scope>NUCLEOTIDE SEQUENCE [LARGE SCALE GENOMIC DNA]</scope>
    <source>
        <strain evidence="7 8">8cVS16</strain>
    </source>
</reference>
<keyword evidence="4" id="KW-0597">Phosphoprotein</keyword>
<dbReference type="SMART" id="SM00448">
    <property type="entry name" value="REC"/>
    <property type="match status" value="1"/>
</dbReference>
<evidence type="ECO:0000313" key="7">
    <source>
        <dbReference type="EMBL" id="MCE3532052.1"/>
    </source>
</evidence>
<dbReference type="InterPro" id="IPR000792">
    <property type="entry name" value="Tscrpt_reg_LuxR_C"/>
</dbReference>
<dbReference type="PROSITE" id="PS00622">
    <property type="entry name" value="HTH_LUXR_1"/>
    <property type="match status" value="1"/>
</dbReference>
<organism evidence="7 8">
    <name type="scientific">Legionella resiliens</name>
    <dbReference type="NCBI Taxonomy" id="2905958"/>
    <lineage>
        <taxon>Bacteria</taxon>
        <taxon>Pseudomonadati</taxon>
        <taxon>Pseudomonadota</taxon>
        <taxon>Gammaproteobacteria</taxon>
        <taxon>Legionellales</taxon>
        <taxon>Legionellaceae</taxon>
        <taxon>Legionella</taxon>
    </lineage>
</organism>
<dbReference type="PROSITE" id="PS50110">
    <property type="entry name" value="RESPONSE_REGULATORY"/>
    <property type="match status" value="1"/>
</dbReference>
<evidence type="ECO:0000259" key="6">
    <source>
        <dbReference type="PROSITE" id="PS50110"/>
    </source>
</evidence>
<dbReference type="Gene3D" id="3.40.50.2300">
    <property type="match status" value="1"/>
</dbReference>
<feature type="domain" description="HTH luxR-type" evidence="5">
    <location>
        <begin position="132"/>
        <end position="197"/>
    </location>
</feature>
<dbReference type="Proteomes" id="UP001320170">
    <property type="component" value="Unassembled WGS sequence"/>
</dbReference>
<dbReference type="RefSeq" id="WP_232890654.1">
    <property type="nucleotide sequence ID" value="NZ_JAJSPM010000005.1"/>
</dbReference>
<name>A0ABS8X354_9GAMM</name>
<dbReference type="PRINTS" id="PR00038">
    <property type="entry name" value="HTHLUXR"/>
</dbReference>
<accession>A0ABS8X354</accession>
<dbReference type="PANTHER" id="PTHR44688:SF16">
    <property type="entry name" value="DNA-BINDING TRANSCRIPTIONAL ACTIVATOR DEVR_DOSR"/>
    <property type="match status" value="1"/>
</dbReference>
<evidence type="ECO:0000256" key="1">
    <source>
        <dbReference type="ARBA" id="ARBA00023015"/>
    </source>
</evidence>
<feature type="domain" description="Response regulatory" evidence="6">
    <location>
        <begin position="6"/>
        <end position="119"/>
    </location>
</feature>
<dbReference type="PROSITE" id="PS50043">
    <property type="entry name" value="HTH_LUXR_2"/>
    <property type="match status" value="1"/>
</dbReference>
<feature type="modified residue" description="4-aspartylphosphate" evidence="4">
    <location>
        <position position="54"/>
    </location>
</feature>
<keyword evidence="8" id="KW-1185">Reference proteome</keyword>
<dbReference type="PANTHER" id="PTHR44688">
    <property type="entry name" value="DNA-BINDING TRANSCRIPTIONAL ACTIVATOR DEVR_DOSR"/>
    <property type="match status" value="1"/>
</dbReference>
<proteinExistence type="predicted"/>
<keyword evidence="3" id="KW-0804">Transcription</keyword>
<comment type="caution">
    <text evidence="7">The sequence shown here is derived from an EMBL/GenBank/DDBJ whole genome shotgun (WGS) entry which is preliminary data.</text>
</comment>
<dbReference type="SMART" id="SM00421">
    <property type="entry name" value="HTH_LUXR"/>
    <property type="match status" value="1"/>
</dbReference>
<dbReference type="Pfam" id="PF00072">
    <property type="entry name" value="Response_reg"/>
    <property type="match status" value="1"/>
</dbReference>
<gene>
    <name evidence="7" type="ORF">LXO92_06660</name>
</gene>
<evidence type="ECO:0000259" key="5">
    <source>
        <dbReference type="PROSITE" id="PS50043"/>
    </source>
</evidence>
<keyword evidence="2" id="KW-0238">DNA-binding</keyword>
<dbReference type="InterPro" id="IPR011006">
    <property type="entry name" value="CheY-like_superfamily"/>
</dbReference>
<dbReference type="InterPro" id="IPR001789">
    <property type="entry name" value="Sig_transdc_resp-reg_receiver"/>
</dbReference>
<dbReference type="CDD" id="cd17537">
    <property type="entry name" value="REC_FixJ"/>
    <property type="match status" value="1"/>
</dbReference>
<evidence type="ECO:0000313" key="8">
    <source>
        <dbReference type="Proteomes" id="UP001320170"/>
    </source>
</evidence>
<dbReference type="Gene3D" id="1.10.10.10">
    <property type="entry name" value="Winged helix-like DNA-binding domain superfamily/Winged helix DNA-binding domain"/>
    <property type="match status" value="1"/>
</dbReference>
<sequence length="204" mass="23090">MPFNKTVFVVDDDPEICKSFRWLFESINLQVQTYENAGDFLDSYTNQPGCLIIDVRMPIMSGLELLEQLNSSPNKLPVIVITGYGDISMAIRAMKAGAEDFILKPVNHQNLLEATQKCLKKNNNTIISQSNVHERIDSLTRREKQVMDLVVNGKLNKQIAYDLNISISTVEVHRANVMRKMETKSLAELIKINLIYTGVIDSTE</sequence>
<evidence type="ECO:0000256" key="4">
    <source>
        <dbReference type="PROSITE-ProRule" id="PRU00169"/>
    </source>
</evidence>
<dbReference type="SUPFAM" id="SSF46894">
    <property type="entry name" value="C-terminal effector domain of the bipartite response regulators"/>
    <property type="match status" value="1"/>
</dbReference>
<protein>
    <submittedName>
        <fullName evidence="7">Response regulator transcription factor</fullName>
    </submittedName>
</protein>
<dbReference type="SUPFAM" id="SSF52172">
    <property type="entry name" value="CheY-like"/>
    <property type="match status" value="1"/>
</dbReference>
<dbReference type="CDD" id="cd06170">
    <property type="entry name" value="LuxR_C_like"/>
    <property type="match status" value="1"/>
</dbReference>
<dbReference type="InterPro" id="IPR036388">
    <property type="entry name" value="WH-like_DNA-bd_sf"/>
</dbReference>